<gene>
    <name evidence="1" type="ORF">QTG54_002975</name>
</gene>
<protein>
    <submittedName>
        <fullName evidence="1">Uncharacterized protein</fullName>
    </submittedName>
</protein>
<evidence type="ECO:0000313" key="1">
    <source>
        <dbReference type="EMBL" id="KAK1746368.1"/>
    </source>
</evidence>
<evidence type="ECO:0000313" key="2">
    <source>
        <dbReference type="Proteomes" id="UP001224775"/>
    </source>
</evidence>
<keyword evidence="2" id="KW-1185">Reference proteome</keyword>
<proteinExistence type="predicted"/>
<dbReference type="Proteomes" id="UP001224775">
    <property type="component" value="Unassembled WGS sequence"/>
</dbReference>
<name>A0AAD9DI23_9STRA</name>
<comment type="caution">
    <text evidence="1">The sequence shown here is derived from an EMBL/GenBank/DDBJ whole genome shotgun (WGS) entry which is preliminary data.</text>
</comment>
<reference evidence="1" key="1">
    <citation type="submission" date="2023-06" db="EMBL/GenBank/DDBJ databases">
        <title>Survivors Of The Sea: Transcriptome response of Skeletonema marinoi to long-term dormancy.</title>
        <authorList>
            <person name="Pinder M.I.M."/>
            <person name="Kourtchenko O."/>
            <person name="Robertson E.K."/>
            <person name="Larsson T."/>
            <person name="Maumus F."/>
            <person name="Osuna-Cruz C.M."/>
            <person name="Vancaester E."/>
            <person name="Stenow R."/>
            <person name="Vandepoele K."/>
            <person name="Ploug H."/>
            <person name="Bruchert V."/>
            <person name="Godhe A."/>
            <person name="Topel M."/>
        </authorList>
    </citation>
    <scope>NUCLEOTIDE SEQUENCE</scope>
    <source>
        <strain evidence="1">R05AC</strain>
    </source>
</reference>
<sequence>MSMYGGLYAPKSDQNAKSYSDGNKPVIIGGAAVEYYKKSRVGLLSYVVLRDEFRGCGLARYLHGEALSRLENLANVYETNTAEAGDVSPEQILLRHNSLYNLGYRLVSFPYAQPPLTTEDVDGSFDEVVLLTYFPFDENTVRTARNVGEYSMRYCQWFSQQEASSDAVTESRSSTQMNVNIPFLYVEDFYQSVFGYDTNDDSEAKKVEDGIPDYRTAKYYKLVHWFSRHRKGNGNGSVNVSLDRPPWNDCKEILGNEYEESLALEGTEDRMRK</sequence>
<organism evidence="1 2">
    <name type="scientific">Skeletonema marinoi</name>
    <dbReference type="NCBI Taxonomy" id="267567"/>
    <lineage>
        <taxon>Eukaryota</taxon>
        <taxon>Sar</taxon>
        <taxon>Stramenopiles</taxon>
        <taxon>Ochrophyta</taxon>
        <taxon>Bacillariophyta</taxon>
        <taxon>Coscinodiscophyceae</taxon>
        <taxon>Thalassiosirophycidae</taxon>
        <taxon>Thalassiosirales</taxon>
        <taxon>Skeletonemataceae</taxon>
        <taxon>Skeletonema</taxon>
        <taxon>Skeletonema marinoi-dohrnii complex</taxon>
    </lineage>
</organism>
<dbReference type="AlphaFoldDB" id="A0AAD9DI23"/>
<dbReference type="EMBL" id="JATAAI010000004">
    <property type="protein sequence ID" value="KAK1746368.1"/>
    <property type="molecule type" value="Genomic_DNA"/>
</dbReference>
<accession>A0AAD9DI23</accession>